<dbReference type="EMBL" id="CP069103">
    <property type="protein sequence ID" value="QSS51788.1"/>
    <property type="molecule type" value="Genomic_DNA"/>
</dbReference>
<gene>
    <name evidence="1" type="ORF">I7I53_07212</name>
</gene>
<dbReference type="AlphaFoldDB" id="A0A8A1LBK9"/>
<name>A0A8A1LBK9_AJEC8</name>
<accession>A0A8A1LBK9</accession>
<evidence type="ECO:0000313" key="2">
    <source>
        <dbReference type="Proteomes" id="UP000663419"/>
    </source>
</evidence>
<reference evidence="1" key="1">
    <citation type="submission" date="2021-01" db="EMBL/GenBank/DDBJ databases">
        <title>Chromosome-level genome assembly of a human fungal pathogen reveals clustering of transcriptionally co-regulated genes.</title>
        <authorList>
            <person name="Voorhies M."/>
            <person name="Cohen S."/>
            <person name="Shea T.P."/>
            <person name="Petrus S."/>
            <person name="Munoz J.F."/>
            <person name="Poplawski S."/>
            <person name="Goldman W.E."/>
            <person name="Michael T."/>
            <person name="Cuomo C.A."/>
            <person name="Sil A."/>
            <person name="Beyhan S."/>
        </authorList>
    </citation>
    <scope>NUCLEOTIDE SEQUENCE</scope>
    <source>
        <strain evidence="1">H88</strain>
    </source>
</reference>
<dbReference type="Proteomes" id="UP000663419">
    <property type="component" value="Chromosome 2"/>
</dbReference>
<protein>
    <submittedName>
        <fullName evidence="1">Uncharacterized protein</fullName>
    </submittedName>
</protein>
<evidence type="ECO:0000313" key="1">
    <source>
        <dbReference type="EMBL" id="QSS51788.1"/>
    </source>
</evidence>
<dbReference type="VEuPathDB" id="FungiDB:I7I53_07212"/>
<proteinExistence type="predicted"/>
<organism evidence="1 2">
    <name type="scientific">Ajellomyces capsulatus (strain H88)</name>
    <name type="common">Darling's disease fungus</name>
    <name type="synonym">Histoplasma capsulatum</name>
    <dbReference type="NCBI Taxonomy" id="544711"/>
    <lineage>
        <taxon>Eukaryota</taxon>
        <taxon>Fungi</taxon>
        <taxon>Dikarya</taxon>
        <taxon>Ascomycota</taxon>
        <taxon>Pezizomycotina</taxon>
        <taxon>Eurotiomycetes</taxon>
        <taxon>Eurotiomycetidae</taxon>
        <taxon>Onygenales</taxon>
        <taxon>Ajellomycetaceae</taxon>
        <taxon>Histoplasma</taxon>
    </lineage>
</organism>
<sequence length="96" mass="10832">MVSSTPAQIHLHLPARLPFRGHDHQSLYHNHPRSGCFCAQVHRIGNNDTRAQRHACTHDPRGGDRSRFDKEGFQHCDVEPEEDAVYLSGPSAFCES</sequence>